<dbReference type="EC" id="3.4.13.9" evidence="10"/>
<evidence type="ECO:0000256" key="6">
    <source>
        <dbReference type="ARBA" id="ARBA00022997"/>
    </source>
</evidence>
<evidence type="ECO:0000256" key="12">
    <source>
        <dbReference type="ARBA" id="ARBA00044252"/>
    </source>
</evidence>
<evidence type="ECO:0000256" key="1">
    <source>
        <dbReference type="ARBA" id="ARBA00001936"/>
    </source>
</evidence>
<keyword evidence="6" id="KW-0224">Dipeptidase</keyword>
<reference evidence="17" key="1">
    <citation type="submission" date="2022-04" db="EMBL/GenBank/DDBJ databases">
        <authorList>
            <person name="Xu L."/>
            <person name="Lv Z."/>
        </authorList>
    </citation>
    <scope>NUCLEOTIDE SEQUENCE</scope>
    <source>
        <strain evidence="17">LV_2022a</strain>
    </source>
</reference>
<evidence type="ECO:0000313" key="17">
    <source>
        <dbReference type="EMBL" id="KAK4475542.1"/>
    </source>
</evidence>
<dbReference type="InterPro" id="IPR036005">
    <property type="entry name" value="Creatinase/aminopeptidase-like"/>
</dbReference>
<dbReference type="InterPro" id="IPR029149">
    <property type="entry name" value="Creatin/AminoP/Spt16_N"/>
</dbReference>
<keyword evidence="18" id="KW-1185">Reference proteome</keyword>
<dbReference type="InterPro" id="IPR000994">
    <property type="entry name" value="Pept_M24"/>
</dbReference>
<dbReference type="GO" id="GO:0030145">
    <property type="term" value="F:manganese ion binding"/>
    <property type="evidence" value="ECO:0007669"/>
    <property type="project" value="InterPro"/>
</dbReference>
<evidence type="ECO:0000256" key="5">
    <source>
        <dbReference type="ARBA" id="ARBA00022801"/>
    </source>
</evidence>
<comment type="catalytic activity">
    <reaction evidence="15">
        <text>Xaa-L-Pro dipeptide + H2O = an L-alpha-amino acid + L-proline</text>
        <dbReference type="Rhea" id="RHEA:76407"/>
        <dbReference type="ChEBI" id="CHEBI:15377"/>
        <dbReference type="ChEBI" id="CHEBI:59869"/>
        <dbReference type="ChEBI" id="CHEBI:60039"/>
        <dbReference type="ChEBI" id="CHEBI:195196"/>
        <dbReference type="EC" id="3.4.13.9"/>
    </reaction>
</comment>
<comment type="caution">
    <text evidence="17">The sequence shown here is derived from an EMBL/GenBank/DDBJ whole genome shotgun (WGS) entry which is preliminary data.</text>
</comment>
<gene>
    <name evidence="17" type="ORF">MN116_000625</name>
</gene>
<evidence type="ECO:0000256" key="7">
    <source>
        <dbReference type="ARBA" id="ARBA00023049"/>
    </source>
</evidence>
<dbReference type="EMBL" id="JALJAT010000001">
    <property type="protein sequence ID" value="KAK4475542.1"/>
    <property type="molecule type" value="Genomic_DNA"/>
</dbReference>
<comment type="cofactor">
    <cofactor evidence="1">
        <name>Mn(2+)</name>
        <dbReference type="ChEBI" id="CHEBI:29035"/>
    </cofactor>
</comment>
<dbReference type="GO" id="GO:0102009">
    <property type="term" value="F:proline dipeptidase activity"/>
    <property type="evidence" value="ECO:0007669"/>
    <property type="project" value="UniProtKB-EC"/>
</dbReference>
<evidence type="ECO:0000256" key="11">
    <source>
        <dbReference type="ARBA" id="ARBA00044141"/>
    </source>
</evidence>
<evidence type="ECO:0000256" key="9">
    <source>
        <dbReference type="ARBA" id="ARBA00043990"/>
    </source>
</evidence>
<dbReference type="GO" id="GO:0070006">
    <property type="term" value="F:metalloaminopeptidase activity"/>
    <property type="evidence" value="ECO:0007669"/>
    <property type="project" value="InterPro"/>
</dbReference>
<accession>A0AAE2D907</accession>
<dbReference type="FunFam" id="3.90.230.10:FF:000002">
    <property type="entry name" value="Xaa-Pro aminopeptidase 3"/>
    <property type="match status" value="1"/>
</dbReference>
<comment type="similarity">
    <text evidence="9">Belongs to the peptidase M24B family. Eukaryotic-type prolidase subfamily.</text>
</comment>
<dbReference type="Pfam" id="PF05195">
    <property type="entry name" value="AMP_N"/>
    <property type="match status" value="1"/>
</dbReference>
<organism evidence="17 18">
    <name type="scientific">Schistosoma mekongi</name>
    <name type="common">Parasitic worm</name>
    <dbReference type="NCBI Taxonomy" id="38744"/>
    <lineage>
        <taxon>Eukaryota</taxon>
        <taxon>Metazoa</taxon>
        <taxon>Spiralia</taxon>
        <taxon>Lophotrochozoa</taxon>
        <taxon>Platyhelminthes</taxon>
        <taxon>Trematoda</taxon>
        <taxon>Digenea</taxon>
        <taxon>Strigeidida</taxon>
        <taxon>Schistosomatoidea</taxon>
        <taxon>Schistosomatidae</taxon>
        <taxon>Schistosoma</taxon>
    </lineage>
</organism>
<dbReference type="Pfam" id="PF00557">
    <property type="entry name" value="Peptidase_M24"/>
    <property type="match status" value="1"/>
</dbReference>
<dbReference type="Proteomes" id="UP001292079">
    <property type="component" value="Unassembled WGS sequence"/>
</dbReference>
<comment type="subunit">
    <text evidence="2">Homodimer.</text>
</comment>
<evidence type="ECO:0000256" key="4">
    <source>
        <dbReference type="ARBA" id="ARBA00022723"/>
    </source>
</evidence>
<evidence type="ECO:0000256" key="14">
    <source>
        <dbReference type="ARBA" id="ARBA00044351"/>
    </source>
</evidence>
<evidence type="ECO:0000256" key="13">
    <source>
        <dbReference type="ARBA" id="ARBA00044284"/>
    </source>
</evidence>
<keyword evidence="7" id="KW-0482">Metalloprotease</keyword>
<proteinExistence type="inferred from homology"/>
<dbReference type="AlphaFoldDB" id="A0AAE2D907"/>
<dbReference type="InterPro" id="IPR007865">
    <property type="entry name" value="Aminopep_P_N"/>
</dbReference>
<evidence type="ECO:0000313" key="18">
    <source>
        <dbReference type="Proteomes" id="UP001292079"/>
    </source>
</evidence>
<keyword evidence="4" id="KW-0479">Metal-binding</keyword>
<sequence>MISLNKYFNTSVYLLYLFLFQQMTLSLLLRMAPGAASRTAPIFQLGKCLAIPMQLHVTNRQRLCNRIRDKLSSLHTGRPLTQSLSGVYVVLQGGTDTFLGDSDAANAFRQESFFHWTFGVLEPDCYGTIEVSTGRSALFIPKLSEEAAIYDGESPSCEQFSKKYGVDETHYTDEIVSCLNSWNATLLLTLCGINTDSHRPTVEAKFNGIEKFQVNRDILHHEIVSCRLIKTNMELDVIRYTNRISSAAHRHLMRSVEPGMYQYQAESIFRHYCYFHGGMRHMSYTCIAATGCDCAVLHYGHAGAPNEHQIMNGEMCLFDMGGEYYCYASDITCSFPVNGRFTDDQKLIYNAVLRASRAVLNEIKPGADWVRLHQLAEREILIHLKDGGLLLGDINEMMKSRLGAIFMPHGLGHLLGCDVHDVGGYSNDAPPRSRLPGLRNLRTSRLLQANMVMTVEPGCYFIESLLNQALSSDMLGKFIDRDQIERFRKFGGVRIEDNIIVTETGYELLTDVPRTVEEIEEWMSSKSECNGHL</sequence>
<evidence type="ECO:0000256" key="2">
    <source>
        <dbReference type="ARBA" id="ARBA00011738"/>
    </source>
</evidence>
<dbReference type="SMART" id="SM01011">
    <property type="entry name" value="AMP_N"/>
    <property type="match status" value="1"/>
</dbReference>
<keyword evidence="8" id="KW-0464">Manganese</keyword>
<evidence type="ECO:0000256" key="10">
    <source>
        <dbReference type="ARBA" id="ARBA00044051"/>
    </source>
</evidence>
<dbReference type="CDD" id="cd01087">
    <property type="entry name" value="Prolidase"/>
    <property type="match status" value="1"/>
</dbReference>
<dbReference type="Gene3D" id="3.90.230.10">
    <property type="entry name" value="Creatinase/methionine aminopeptidase superfamily"/>
    <property type="match status" value="1"/>
</dbReference>
<reference evidence="17" key="2">
    <citation type="journal article" date="2023" name="Infect Dis Poverty">
        <title>Chromosome-scale genome of the human blood fluke Schistosoma mekongi and its implications for public health.</title>
        <authorList>
            <person name="Zhou M."/>
            <person name="Xu L."/>
            <person name="Xu D."/>
            <person name="Chen W."/>
            <person name="Khan J."/>
            <person name="Hu Y."/>
            <person name="Huang H."/>
            <person name="Wei H."/>
            <person name="Zhang Y."/>
            <person name="Chusongsang P."/>
            <person name="Tanasarnprasert K."/>
            <person name="Hu X."/>
            <person name="Limpanont Y."/>
            <person name="Lv Z."/>
        </authorList>
    </citation>
    <scope>NUCLEOTIDE SEQUENCE</scope>
    <source>
        <strain evidence="17">LV_2022a</strain>
    </source>
</reference>
<evidence type="ECO:0000256" key="8">
    <source>
        <dbReference type="ARBA" id="ARBA00023211"/>
    </source>
</evidence>
<dbReference type="Gene3D" id="3.40.350.10">
    <property type="entry name" value="Creatinase/prolidase N-terminal domain"/>
    <property type="match status" value="1"/>
</dbReference>
<dbReference type="SUPFAM" id="SSF53092">
    <property type="entry name" value="Creatinase/prolidase N-terminal domain"/>
    <property type="match status" value="1"/>
</dbReference>
<dbReference type="GO" id="GO:0006508">
    <property type="term" value="P:proteolysis"/>
    <property type="evidence" value="ECO:0007669"/>
    <property type="project" value="UniProtKB-KW"/>
</dbReference>
<name>A0AAE2D907_SCHME</name>
<dbReference type="PANTHER" id="PTHR48480:SF2">
    <property type="entry name" value="PEPTIDASE D"/>
    <property type="match status" value="1"/>
</dbReference>
<feature type="domain" description="Aminopeptidase P N-terminal" evidence="16">
    <location>
        <begin position="51"/>
        <end position="200"/>
    </location>
</feature>
<protein>
    <recommendedName>
        <fullName evidence="11">Xaa-Pro dipeptidase</fullName>
        <ecNumber evidence="10">3.4.13.9</ecNumber>
    </recommendedName>
    <alternativeName>
        <fullName evidence="14">Imidodipeptidase</fullName>
    </alternativeName>
    <alternativeName>
        <fullName evidence="12">Peptidase D</fullName>
    </alternativeName>
    <alternativeName>
        <fullName evidence="13">Proline dipeptidase</fullName>
    </alternativeName>
</protein>
<keyword evidence="3" id="KW-0645">Protease</keyword>
<evidence type="ECO:0000256" key="15">
    <source>
        <dbReference type="ARBA" id="ARBA00048994"/>
    </source>
</evidence>
<keyword evidence="5" id="KW-0378">Hydrolase</keyword>
<evidence type="ECO:0000256" key="3">
    <source>
        <dbReference type="ARBA" id="ARBA00022670"/>
    </source>
</evidence>
<evidence type="ECO:0000259" key="16">
    <source>
        <dbReference type="SMART" id="SM01011"/>
    </source>
</evidence>
<dbReference type="PANTHER" id="PTHR48480">
    <property type="match status" value="1"/>
</dbReference>
<dbReference type="InterPro" id="IPR052433">
    <property type="entry name" value="X-Pro_dipept-like"/>
</dbReference>
<dbReference type="SUPFAM" id="SSF55920">
    <property type="entry name" value="Creatinase/aminopeptidase"/>
    <property type="match status" value="1"/>
</dbReference>